<dbReference type="PANTHER" id="PTHR43304">
    <property type="entry name" value="PHYTOCHROME-LIKE PROTEIN CPH1"/>
    <property type="match status" value="1"/>
</dbReference>
<dbReference type="InterPro" id="IPR005467">
    <property type="entry name" value="His_kinase_dom"/>
</dbReference>
<reference evidence="12 13" key="1">
    <citation type="submission" date="2014-03" db="EMBL/GenBank/DDBJ databases">
        <title>Bradyrhizobium valentinum sp. nov., isolated from effective nodules of Lupinus mariae-josephae, a lupine endemic of basic-lime soils in Eastern Spain.</title>
        <authorList>
            <person name="Duran D."/>
            <person name="Rey L."/>
            <person name="Navarro A."/>
            <person name="Busquets A."/>
            <person name="Imperial J."/>
            <person name="Ruiz-Argueso T."/>
        </authorList>
    </citation>
    <scope>NUCLEOTIDE SEQUENCE [LARGE SCALE GENOMIC DNA]</scope>
    <source>
        <strain evidence="12 13">PAC68</strain>
    </source>
</reference>
<dbReference type="Gene3D" id="3.40.50.2300">
    <property type="match status" value="1"/>
</dbReference>
<dbReference type="EC" id="2.7.13.3" evidence="2"/>
<dbReference type="PANTHER" id="PTHR43304:SF1">
    <property type="entry name" value="PAC DOMAIN-CONTAINING PROTEIN"/>
    <property type="match status" value="1"/>
</dbReference>
<dbReference type="Gene3D" id="2.10.70.100">
    <property type="match status" value="1"/>
</dbReference>
<gene>
    <name evidence="12" type="ORF">CQ12_40080</name>
</gene>
<dbReference type="NCBIfam" id="TIGR00229">
    <property type="entry name" value="sensory_box"/>
    <property type="match status" value="2"/>
</dbReference>
<dbReference type="Pfam" id="PF00512">
    <property type="entry name" value="HisKA"/>
    <property type="match status" value="1"/>
</dbReference>
<feature type="domain" description="Response regulatory" evidence="9">
    <location>
        <begin position="823"/>
        <end position="935"/>
    </location>
</feature>
<dbReference type="InterPro" id="IPR036097">
    <property type="entry name" value="HisK_dim/P_sf"/>
</dbReference>
<dbReference type="SUPFAM" id="SSF55785">
    <property type="entry name" value="PYP-like sensor domain (PAS domain)"/>
    <property type="match status" value="3"/>
</dbReference>
<dbReference type="GO" id="GO:0000155">
    <property type="term" value="F:phosphorelay sensor kinase activity"/>
    <property type="evidence" value="ECO:0007669"/>
    <property type="project" value="InterPro"/>
</dbReference>
<dbReference type="SMART" id="SM00388">
    <property type="entry name" value="HisKA"/>
    <property type="match status" value="1"/>
</dbReference>
<dbReference type="SMART" id="SM00448">
    <property type="entry name" value="REC"/>
    <property type="match status" value="1"/>
</dbReference>
<feature type="modified residue" description="4-aspartylphosphate" evidence="6">
    <location>
        <position position="873"/>
    </location>
</feature>
<protein>
    <recommendedName>
        <fullName evidence="2">histidine kinase</fullName>
        <ecNumber evidence="2">2.7.13.3</ecNumber>
    </recommendedName>
</protein>
<dbReference type="InterPro" id="IPR011006">
    <property type="entry name" value="CheY-like_superfamily"/>
</dbReference>
<feature type="domain" description="Histidine kinase" evidence="8">
    <location>
        <begin position="579"/>
        <end position="800"/>
    </location>
</feature>
<dbReference type="InterPro" id="IPR013656">
    <property type="entry name" value="PAS_4"/>
</dbReference>
<feature type="coiled-coil region" evidence="7">
    <location>
        <begin position="529"/>
        <end position="563"/>
    </location>
</feature>
<dbReference type="SMART" id="SM00091">
    <property type="entry name" value="PAS"/>
    <property type="match status" value="3"/>
</dbReference>
<dbReference type="SUPFAM" id="SSF55874">
    <property type="entry name" value="ATPase domain of HSP90 chaperone/DNA topoisomerase II/histidine kinase"/>
    <property type="match status" value="1"/>
</dbReference>
<evidence type="ECO:0000313" key="13">
    <source>
        <dbReference type="Proteomes" id="UP000050863"/>
    </source>
</evidence>
<accession>A0A0R3L6G5</accession>
<dbReference type="InterPro" id="IPR035965">
    <property type="entry name" value="PAS-like_dom_sf"/>
</dbReference>
<dbReference type="PROSITE" id="PS50109">
    <property type="entry name" value="HIS_KIN"/>
    <property type="match status" value="1"/>
</dbReference>
<evidence type="ECO:0000259" key="8">
    <source>
        <dbReference type="PROSITE" id="PS50109"/>
    </source>
</evidence>
<dbReference type="InterPro" id="IPR004358">
    <property type="entry name" value="Sig_transdc_His_kin-like_C"/>
</dbReference>
<evidence type="ECO:0000259" key="11">
    <source>
        <dbReference type="PROSITE" id="PS50113"/>
    </source>
</evidence>
<dbReference type="Pfam" id="PF08448">
    <property type="entry name" value="PAS_4"/>
    <property type="match status" value="1"/>
</dbReference>
<dbReference type="Gene3D" id="3.30.450.20">
    <property type="entry name" value="PAS domain"/>
    <property type="match status" value="4"/>
</dbReference>
<dbReference type="PRINTS" id="PR00344">
    <property type="entry name" value="BCTRLSENSOR"/>
</dbReference>
<dbReference type="InterPro" id="IPR013655">
    <property type="entry name" value="PAS_fold_3"/>
</dbReference>
<dbReference type="InterPro" id="IPR000700">
    <property type="entry name" value="PAS-assoc_C"/>
</dbReference>
<keyword evidence="3 6" id="KW-0597">Phosphoprotein</keyword>
<evidence type="ECO:0000256" key="5">
    <source>
        <dbReference type="ARBA" id="ARBA00022777"/>
    </source>
</evidence>
<dbReference type="Pfam" id="PF08447">
    <property type="entry name" value="PAS_3"/>
    <property type="match status" value="2"/>
</dbReference>
<comment type="catalytic activity">
    <reaction evidence="1">
        <text>ATP + protein L-histidine = ADP + protein N-phospho-L-histidine.</text>
        <dbReference type="EC" id="2.7.13.3"/>
    </reaction>
</comment>
<evidence type="ECO:0000256" key="3">
    <source>
        <dbReference type="ARBA" id="ARBA00022553"/>
    </source>
</evidence>
<evidence type="ECO:0000256" key="4">
    <source>
        <dbReference type="ARBA" id="ARBA00022679"/>
    </source>
</evidence>
<evidence type="ECO:0000256" key="6">
    <source>
        <dbReference type="PROSITE-ProRule" id="PRU00169"/>
    </source>
</evidence>
<dbReference type="InterPro" id="IPR052162">
    <property type="entry name" value="Sensor_kinase/Photoreceptor"/>
</dbReference>
<keyword evidence="13" id="KW-1185">Reference proteome</keyword>
<dbReference type="CDD" id="cd00082">
    <property type="entry name" value="HisKA"/>
    <property type="match status" value="1"/>
</dbReference>
<evidence type="ECO:0000313" key="12">
    <source>
        <dbReference type="EMBL" id="KRR03512.1"/>
    </source>
</evidence>
<evidence type="ECO:0000256" key="7">
    <source>
        <dbReference type="SAM" id="Coils"/>
    </source>
</evidence>
<dbReference type="PROSITE" id="PS50113">
    <property type="entry name" value="PAC"/>
    <property type="match status" value="2"/>
</dbReference>
<dbReference type="PROSITE" id="PS50112">
    <property type="entry name" value="PAS"/>
    <property type="match status" value="2"/>
</dbReference>
<name>A0A0R3L6G5_9BRAD</name>
<proteinExistence type="predicted"/>
<feature type="domain" description="PAS" evidence="10">
    <location>
        <begin position="406"/>
        <end position="477"/>
    </location>
</feature>
<dbReference type="Pfam" id="PF00072">
    <property type="entry name" value="Response_reg"/>
    <property type="match status" value="1"/>
</dbReference>
<dbReference type="Gene3D" id="1.10.287.130">
    <property type="match status" value="1"/>
</dbReference>
<dbReference type="InterPro" id="IPR001789">
    <property type="entry name" value="Sig_transdc_resp-reg_receiver"/>
</dbReference>
<dbReference type="SUPFAM" id="SSF52172">
    <property type="entry name" value="CheY-like"/>
    <property type="match status" value="1"/>
</dbReference>
<evidence type="ECO:0000256" key="1">
    <source>
        <dbReference type="ARBA" id="ARBA00000085"/>
    </source>
</evidence>
<evidence type="ECO:0000259" key="9">
    <source>
        <dbReference type="PROSITE" id="PS50110"/>
    </source>
</evidence>
<dbReference type="InterPro" id="IPR036890">
    <property type="entry name" value="HATPase_C_sf"/>
</dbReference>
<evidence type="ECO:0000259" key="10">
    <source>
        <dbReference type="PROSITE" id="PS50112"/>
    </source>
</evidence>
<keyword evidence="5" id="KW-0418">Kinase</keyword>
<dbReference type="AlphaFoldDB" id="A0A0R3L6G5"/>
<comment type="caution">
    <text evidence="12">The sequence shown here is derived from an EMBL/GenBank/DDBJ whole genome shotgun (WGS) entry which is preliminary data.</text>
</comment>
<dbReference type="InterPro" id="IPR003661">
    <property type="entry name" value="HisK_dim/P_dom"/>
</dbReference>
<feature type="domain" description="PAC" evidence="11">
    <location>
        <begin position="482"/>
        <end position="534"/>
    </location>
</feature>
<dbReference type="STRING" id="280332.CQ12_40080"/>
<feature type="domain" description="PAC" evidence="11">
    <location>
        <begin position="353"/>
        <end position="405"/>
    </location>
</feature>
<dbReference type="SUPFAM" id="SSF47384">
    <property type="entry name" value="Homodimeric domain of signal transducing histidine kinase"/>
    <property type="match status" value="1"/>
</dbReference>
<organism evidence="12 13">
    <name type="scientific">Bradyrhizobium jicamae</name>
    <dbReference type="NCBI Taxonomy" id="280332"/>
    <lineage>
        <taxon>Bacteria</taxon>
        <taxon>Pseudomonadati</taxon>
        <taxon>Pseudomonadota</taxon>
        <taxon>Alphaproteobacteria</taxon>
        <taxon>Hyphomicrobiales</taxon>
        <taxon>Nitrobacteraceae</taxon>
        <taxon>Bradyrhizobium</taxon>
    </lineage>
</organism>
<sequence>MGARVRAFDWEKTPLGPISSWPQSLKTTIDLMMASQLAMNLIWGPERILIYNEIHRAFMGTKHPRAFGRPGREVWGEVWEAAEAAIHRRVFAGETVTLEDHPWTLLRNGGPEEAFFTSYFTPIHDETGAVVANLATAFETTNAVKEKAERDRAERALRKNEARLREVLEGIGEAFYALDQNQRFLYASRKALEIWDKKPDDLIGLPFLSAFPNAVGTPDYEAHRRAFETGTAQHFESLSPLIGHWFEVDIYPTSTGVSVAFRDIHRRKHAEALLRASEARLKAAAELVGLSPYSGDPRTGALDWDARLKAMWGLPADTIVDAPMAVAAIHPDDQARVAAAWEASLDPASDGVFVAEYRVLGIEDGIERWVSTHAQNFFEGRQPVGFIGAIREITEEKHAGSRLRESEARLKAAVDLARLGCYAWNPQSNKLQWDDTVRGMWGLPAGAVVDYEVWRSCVHPDDLARVEAAIQRCADPRSDGVYNIEYRVIGKTDGVERWIATRGQTSFDNDVPASFFGVALEITDRKRIEERLERRVEERTRELEEANKQLGAQMEQREIAEAESQQLQRIDAIGQITSGVAHDFNNLLSVVLTNARMLSRNLRDPGDQEGCELVLGAAQRGANLTSQLLAFSRQQRLEPKVVDLNSTIVKMSGLLNASLRGAIQLRTNLAADLCPALVDLTQIQSVILNLVINARDAMRPGGTLTLETFNAITDKELSGPEAPAPGKYVGLAVRDTGMGIPDDVLPHVFEPFFTTKGPGKGSGLGLAQVIGFAKQSGGGIALKTHVGEGTSVTVFLPCAEVVPRVRKRESDAEQISTVELKPCILVVDDDQAVLRSTVRVLEAVGYAAVAAASGQEALELIANGLKMELVLADFAMPEMTGVELAKAIRATHPDLPVIIVTGYGDRETLEEFREAQILRKPYDEDGLMKAILTALT</sequence>
<dbReference type="InterPro" id="IPR000014">
    <property type="entry name" value="PAS"/>
</dbReference>
<dbReference type="InterPro" id="IPR003594">
    <property type="entry name" value="HATPase_dom"/>
</dbReference>
<keyword evidence="4" id="KW-0808">Transferase</keyword>
<dbReference type="Proteomes" id="UP000050863">
    <property type="component" value="Unassembled WGS sequence"/>
</dbReference>
<dbReference type="Gene3D" id="3.30.565.10">
    <property type="entry name" value="Histidine kinase-like ATPase, C-terminal domain"/>
    <property type="match status" value="1"/>
</dbReference>
<keyword evidence="7" id="KW-0175">Coiled coil</keyword>
<dbReference type="SMART" id="SM00387">
    <property type="entry name" value="HATPase_c"/>
    <property type="match status" value="1"/>
</dbReference>
<feature type="domain" description="PAS" evidence="10">
    <location>
        <begin position="160"/>
        <end position="204"/>
    </location>
</feature>
<evidence type="ECO:0000256" key="2">
    <source>
        <dbReference type="ARBA" id="ARBA00012438"/>
    </source>
</evidence>
<dbReference type="EMBL" id="LLXZ01000142">
    <property type="protein sequence ID" value="KRR03512.1"/>
    <property type="molecule type" value="Genomic_DNA"/>
</dbReference>
<dbReference type="Pfam" id="PF02518">
    <property type="entry name" value="HATPase_c"/>
    <property type="match status" value="1"/>
</dbReference>
<dbReference type="CDD" id="cd00130">
    <property type="entry name" value="PAS"/>
    <property type="match status" value="2"/>
</dbReference>
<dbReference type="PROSITE" id="PS50110">
    <property type="entry name" value="RESPONSE_REGULATORY"/>
    <property type="match status" value="1"/>
</dbReference>